<keyword evidence="2" id="KW-1185">Reference proteome</keyword>
<proteinExistence type="predicted"/>
<dbReference type="RefSeq" id="WP_154075586.1">
    <property type="nucleotide sequence ID" value="NZ_CP045929.1"/>
</dbReference>
<dbReference type="Proteomes" id="UP000371041">
    <property type="component" value="Chromosome"/>
</dbReference>
<evidence type="ECO:0000313" key="2">
    <source>
        <dbReference type="Proteomes" id="UP000371041"/>
    </source>
</evidence>
<sequence>MPSYPTASPWWPPGLRSATAITELDRVARHWTPGRWSVQHEQMLDVLTESWHGTIGDRAAPVRPADDIG</sequence>
<reference evidence="2" key="1">
    <citation type="submission" date="2019-11" db="EMBL/GenBank/DDBJ databases">
        <title>The complete genome sequence of Saccharopolyspora sp. E2A.</title>
        <authorList>
            <person name="Zhang G."/>
        </authorList>
    </citation>
    <scope>NUCLEOTIDE SEQUENCE [LARGE SCALE GENOMIC DNA]</scope>
    <source>
        <strain evidence="2">E2A</strain>
    </source>
</reference>
<dbReference type="KEGG" id="sace:GIY23_05040"/>
<dbReference type="AlphaFoldDB" id="A0A5Q3QBZ2"/>
<organism evidence="1 2">
    <name type="scientific">Allosaccharopolyspora coralli</name>
    <dbReference type="NCBI Taxonomy" id="2665642"/>
    <lineage>
        <taxon>Bacteria</taxon>
        <taxon>Bacillati</taxon>
        <taxon>Actinomycetota</taxon>
        <taxon>Actinomycetes</taxon>
        <taxon>Pseudonocardiales</taxon>
        <taxon>Pseudonocardiaceae</taxon>
        <taxon>Allosaccharopolyspora</taxon>
    </lineage>
</organism>
<dbReference type="EMBL" id="CP045929">
    <property type="protein sequence ID" value="QGK68985.1"/>
    <property type="molecule type" value="Genomic_DNA"/>
</dbReference>
<name>A0A5Q3QBZ2_9PSEU</name>
<protein>
    <submittedName>
        <fullName evidence="1">Uncharacterized protein</fullName>
    </submittedName>
</protein>
<evidence type="ECO:0000313" key="1">
    <source>
        <dbReference type="EMBL" id="QGK68985.1"/>
    </source>
</evidence>
<gene>
    <name evidence="1" type="ORF">GIY23_05040</name>
</gene>
<accession>A0A5Q3QBZ2</accession>